<proteinExistence type="predicted"/>
<dbReference type="Pfam" id="PF20704">
    <property type="entry name" value="KH_NucS_shadow"/>
    <property type="match status" value="1"/>
</dbReference>
<reference evidence="1 2" key="1">
    <citation type="submission" date="2019-03" db="EMBL/GenBank/DDBJ databases">
        <title>Genomic Encyclopedia of Type Strains, Phase IV (KMG-IV): sequencing the most valuable type-strain genomes for metagenomic binning, comparative biology and taxonomic classification.</title>
        <authorList>
            <person name="Goeker M."/>
        </authorList>
    </citation>
    <scope>NUCLEOTIDE SEQUENCE [LARGE SCALE GENOMIC DNA]</scope>
    <source>
        <strain evidence="1 2">DSM 45934</strain>
    </source>
</reference>
<protein>
    <submittedName>
        <fullName evidence="1">Uncharacterized protein</fullName>
    </submittedName>
</protein>
<gene>
    <name evidence="1" type="ORF">EV192_104293</name>
</gene>
<dbReference type="OrthoDB" id="3428165at2"/>
<sequence>MSLTVPPELIEQAEKGKVDEQAFVDCVRDSLPYAWSVVTRLVDELHGTGARATYNEIAPPDQAGYGQLFRMLASTSIRGAMERHFGVQLAFQNCCKVAAFRPDATAEYAEFITLEAQILNQKPELIDC</sequence>
<accession>A0A4R2JHU5</accession>
<dbReference type="NCBIfam" id="NF040488">
    <property type="entry name" value="SCO5389_fam"/>
    <property type="match status" value="1"/>
</dbReference>
<dbReference type="AlphaFoldDB" id="A0A4R2JHU5"/>
<evidence type="ECO:0000313" key="2">
    <source>
        <dbReference type="Proteomes" id="UP000295680"/>
    </source>
</evidence>
<comment type="caution">
    <text evidence="1">The sequence shown here is derived from an EMBL/GenBank/DDBJ whole genome shotgun (WGS) entry which is preliminary data.</text>
</comment>
<dbReference type="RefSeq" id="WP_132117366.1">
    <property type="nucleotide sequence ID" value="NZ_SLWS01000004.1"/>
</dbReference>
<organism evidence="1 2">
    <name type="scientific">Actinocrispum wychmicini</name>
    <dbReference type="NCBI Taxonomy" id="1213861"/>
    <lineage>
        <taxon>Bacteria</taxon>
        <taxon>Bacillati</taxon>
        <taxon>Actinomycetota</taxon>
        <taxon>Actinomycetes</taxon>
        <taxon>Pseudonocardiales</taxon>
        <taxon>Pseudonocardiaceae</taxon>
        <taxon>Actinocrispum</taxon>
    </lineage>
</organism>
<dbReference type="Proteomes" id="UP000295680">
    <property type="component" value="Unassembled WGS sequence"/>
</dbReference>
<keyword evidence="2" id="KW-1185">Reference proteome</keyword>
<name>A0A4R2JHU5_9PSEU</name>
<evidence type="ECO:0000313" key="1">
    <source>
        <dbReference type="EMBL" id="TCO59451.1"/>
    </source>
</evidence>
<dbReference type="EMBL" id="SLWS01000004">
    <property type="protein sequence ID" value="TCO59451.1"/>
    <property type="molecule type" value="Genomic_DNA"/>
</dbReference>